<feature type="region of interest" description="Disordered" evidence="8">
    <location>
        <begin position="1"/>
        <end position="47"/>
    </location>
</feature>
<evidence type="ECO:0008006" key="13">
    <source>
        <dbReference type="Google" id="ProtNLM"/>
    </source>
</evidence>
<evidence type="ECO:0000259" key="9">
    <source>
        <dbReference type="Pfam" id="PF03177"/>
    </source>
</evidence>
<evidence type="ECO:0000259" key="10">
    <source>
        <dbReference type="Pfam" id="PF08801"/>
    </source>
</evidence>
<dbReference type="Gene3D" id="2.130.10.10">
    <property type="entry name" value="YVTN repeat-like/Quinoprotein amine dehydrogenase"/>
    <property type="match status" value="1"/>
</dbReference>
<dbReference type="GO" id="GO:0031080">
    <property type="term" value="C:nuclear pore outer ring"/>
    <property type="evidence" value="ECO:0007669"/>
    <property type="project" value="TreeGrafter"/>
</dbReference>
<sequence length="1213" mass="135002">MASFSPSPAPRRSLRHRQLQNSPPKRTSAPGSRLATPSRATPFGNDSVASAMDVDSVVSDRGFFQRPATETTFAKSNELSISFYANLPAEVKQILKNADFYADAYSGAIDTQTGFALVASGQTCFVWQHAQALKGTPTCYIFACPQDDDRGNPPFHGLVPYTSAREPGLILVSLSGEIRFWDSIGIGLAGGQNYSTTELGLSSDDVVTNLIRADPQSFVLSTSSGLLFRLVLTSAGGKHHLTSHGFSRPATGLSLSRLIPSFLAPSSSTTHHTPLMPELGNISSIALGGLTATGGREVWALIDTRVQRWEMKTEGWEEPLLDEDIAGIARSALRMAIGATVEADNAKLDLEFVDITIDSEGKLVILVSYAGREESSRPIAMDAMDVAGIRRMYALVQLSYLGNLFTVNSVREIPYQSTSTSGAPMHPRIQSLFDGRLTSVQFGDAVALCAQDSDYRDRIELKSTSDRTLGVGVVQNGGSLLILTAATMMKAQIDMDAVLVFKSETGRANLIKSIMTQAIVYGSIPDNPLHFSFPPDVDAESLMQGAEQLSKAVLHSDSEVVRNNPDLSAQLTSRKERLSWLIHFINDNAVLVKMSQRSRQQLATDSEKLYAGYQLWTQHNEVLAYVIPSESVLNEVIELYMDRIGEDHHEDVVRAFFRRHVGDIGVLLSRVADVTAKLAQSSGRDLHELLPEANRVISTVLSSAVEYRQYNLGVYGILLPMIDPWTSNPELIDVILSLFETTTKMLDSSTRVVAQNTHMNSQLPELATVLFSCIQERLDWLASPIAADTPGIERDKNELKQKFDSLRPEILETLRLHGHAPAAFALAEKYRDFFSLAALCHQDEVYPPHKNPNALRIQNYIERFKEEFTTELYRWYIQYGELRVMFSQDDARGAYIDKFFAANPNSSISWIHDIEQRRYEAAATALLSESETVTQLNTKHLMLSIGKLVHLAHLQETTEIVDDGVLDSFHNDLDFVSVHQALLEEFKPVLDSLRGRQSLEAQIDAVVKSEALRLSDQKAMTLIFKDLVRQLLQGKALSMEDTVDVLTLKDNLTSLDDYTTALHLLARVQVCTELSFRWFSSDDFAQNMPEARRMSAFRSVWRRIYIHDDWDAIRRTAHVSDHELNERFRSTALFTTLCVVLSMDNPSEGYDTSPDVALVIPTEAEITSRWPGLSSEQVDRLLQDYALECDKLGDLDLNDVYERVRELAAREVV</sequence>
<gene>
    <name evidence="11" type="ORF">GGX14DRAFT_591296</name>
</gene>
<dbReference type="EMBL" id="JARJCW010000011">
    <property type="protein sequence ID" value="KAJ7219294.1"/>
    <property type="molecule type" value="Genomic_DNA"/>
</dbReference>
<feature type="domain" description="Nucleoporin Nup133/Nup155-like C-terminal" evidence="9">
    <location>
        <begin position="853"/>
        <end position="1190"/>
    </location>
</feature>
<keyword evidence="7" id="KW-0539">Nucleus</keyword>
<dbReference type="Proteomes" id="UP001219525">
    <property type="component" value="Unassembled WGS sequence"/>
</dbReference>
<evidence type="ECO:0000256" key="2">
    <source>
        <dbReference type="ARBA" id="ARBA00005569"/>
    </source>
</evidence>
<evidence type="ECO:0000256" key="4">
    <source>
        <dbReference type="ARBA" id="ARBA00022816"/>
    </source>
</evidence>
<dbReference type="SUPFAM" id="SSF117289">
    <property type="entry name" value="Nucleoporin domain"/>
    <property type="match status" value="1"/>
</dbReference>
<feature type="domain" description="Nucleoporin Nup133/Nup155-like N-terminal" evidence="10">
    <location>
        <begin position="76"/>
        <end position="398"/>
    </location>
</feature>
<evidence type="ECO:0000256" key="1">
    <source>
        <dbReference type="ARBA" id="ARBA00004259"/>
    </source>
</evidence>
<reference evidence="11" key="1">
    <citation type="submission" date="2023-03" db="EMBL/GenBank/DDBJ databases">
        <title>Massive genome expansion in bonnet fungi (Mycena s.s.) driven by repeated elements and novel gene families across ecological guilds.</title>
        <authorList>
            <consortium name="Lawrence Berkeley National Laboratory"/>
            <person name="Harder C.B."/>
            <person name="Miyauchi S."/>
            <person name="Viragh M."/>
            <person name="Kuo A."/>
            <person name="Thoen E."/>
            <person name="Andreopoulos B."/>
            <person name="Lu D."/>
            <person name="Skrede I."/>
            <person name="Drula E."/>
            <person name="Henrissat B."/>
            <person name="Morin E."/>
            <person name="Kohler A."/>
            <person name="Barry K."/>
            <person name="LaButti K."/>
            <person name="Morin E."/>
            <person name="Salamov A."/>
            <person name="Lipzen A."/>
            <person name="Mereny Z."/>
            <person name="Hegedus B."/>
            <person name="Baldrian P."/>
            <person name="Stursova M."/>
            <person name="Weitz H."/>
            <person name="Taylor A."/>
            <person name="Grigoriev I.V."/>
            <person name="Nagy L.G."/>
            <person name="Martin F."/>
            <person name="Kauserud H."/>
        </authorList>
    </citation>
    <scope>NUCLEOTIDE SEQUENCE</scope>
    <source>
        <strain evidence="11">9144</strain>
    </source>
</reference>
<evidence type="ECO:0000256" key="6">
    <source>
        <dbReference type="ARBA" id="ARBA00023010"/>
    </source>
</evidence>
<dbReference type="GO" id="GO:0000972">
    <property type="term" value="P:transcription-dependent tethering of RNA polymerase II gene DNA at nuclear periphery"/>
    <property type="evidence" value="ECO:0007669"/>
    <property type="project" value="TreeGrafter"/>
</dbReference>
<dbReference type="Pfam" id="PF08801">
    <property type="entry name" value="Nucleoporin_N"/>
    <property type="match status" value="1"/>
</dbReference>
<dbReference type="PANTHER" id="PTHR13405">
    <property type="entry name" value="NUCLEAR PORE COMPLEX PROTEIN NUP133"/>
    <property type="match status" value="1"/>
</dbReference>
<dbReference type="PANTHER" id="PTHR13405:SF11">
    <property type="entry name" value="NUCLEAR PORE COMPLEX PROTEIN NUP133"/>
    <property type="match status" value="1"/>
</dbReference>
<evidence type="ECO:0000256" key="5">
    <source>
        <dbReference type="ARBA" id="ARBA00022927"/>
    </source>
</evidence>
<keyword evidence="12" id="KW-1185">Reference proteome</keyword>
<dbReference type="InterPro" id="IPR037624">
    <property type="entry name" value="Nup133-like"/>
</dbReference>
<evidence type="ECO:0000256" key="3">
    <source>
        <dbReference type="ARBA" id="ARBA00022448"/>
    </source>
</evidence>
<dbReference type="AlphaFoldDB" id="A0AAD6YID0"/>
<comment type="subcellular location">
    <subcellularLocation>
        <location evidence="1">Nucleus envelope</location>
    </subcellularLocation>
</comment>
<name>A0AAD6YID0_9AGAR</name>
<evidence type="ECO:0000313" key="11">
    <source>
        <dbReference type="EMBL" id="KAJ7219294.1"/>
    </source>
</evidence>
<dbReference type="Pfam" id="PF03177">
    <property type="entry name" value="Nucleoporin_C"/>
    <property type="match status" value="1"/>
</dbReference>
<dbReference type="GO" id="GO:0016973">
    <property type="term" value="P:poly(A)+ mRNA export from nucleus"/>
    <property type="evidence" value="ECO:0007669"/>
    <property type="project" value="TreeGrafter"/>
</dbReference>
<feature type="non-terminal residue" evidence="11">
    <location>
        <position position="1"/>
    </location>
</feature>
<dbReference type="InterPro" id="IPR015943">
    <property type="entry name" value="WD40/YVTN_repeat-like_dom_sf"/>
</dbReference>
<dbReference type="InterPro" id="IPR007187">
    <property type="entry name" value="Nucleoporin_Nup133/Nup155_C"/>
</dbReference>
<dbReference type="GO" id="GO:0006606">
    <property type="term" value="P:protein import into nucleus"/>
    <property type="evidence" value="ECO:0007669"/>
    <property type="project" value="TreeGrafter"/>
</dbReference>
<keyword evidence="4" id="KW-0509">mRNA transport</keyword>
<dbReference type="InterPro" id="IPR014908">
    <property type="entry name" value="Nucleoporin_Nup133/Nup155_N"/>
</dbReference>
<accession>A0AAD6YID0</accession>
<protein>
    <recommendedName>
        <fullName evidence="13">Nucleoporin</fullName>
    </recommendedName>
</protein>
<evidence type="ECO:0000256" key="7">
    <source>
        <dbReference type="ARBA" id="ARBA00023242"/>
    </source>
</evidence>
<keyword evidence="3" id="KW-0813">Transport</keyword>
<dbReference type="Gene3D" id="1.20.58.1380">
    <property type="match status" value="1"/>
</dbReference>
<evidence type="ECO:0000256" key="8">
    <source>
        <dbReference type="SAM" id="MobiDB-lite"/>
    </source>
</evidence>
<comment type="caution">
    <text evidence="11">The sequence shown here is derived from an EMBL/GenBank/DDBJ whole genome shotgun (WGS) entry which is preliminary data.</text>
</comment>
<evidence type="ECO:0000313" key="12">
    <source>
        <dbReference type="Proteomes" id="UP001219525"/>
    </source>
</evidence>
<dbReference type="GO" id="GO:0017056">
    <property type="term" value="F:structural constituent of nuclear pore"/>
    <property type="evidence" value="ECO:0007669"/>
    <property type="project" value="InterPro"/>
</dbReference>
<organism evidence="11 12">
    <name type="scientific">Mycena pura</name>
    <dbReference type="NCBI Taxonomy" id="153505"/>
    <lineage>
        <taxon>Eukaryota</taxon>
        <taxon>Fungi</taxon>
        <taxon>Dikarya</taxon>
        <taxon>Basidiomycota</taxon>
        <taxon>Agaricomycotina</taxon>
        <taxon>Agaricomycetes</taxon>
        <taxon>Agaricomycetidae</taxon>
        <taxon>Agaricales</taxon>
        <taxon>Marasmiineae</taxon>
        <taxon>Mycenaceae</taxon>
        <taxon>Mycena</taxon>
    </lineage>
</organism>
<keyword evidence="6" id="KW-0811">Translocation</keyword>
<proteinExistence type="inferred from homology"/>
<keyword evidence="5" id="KW-0653">Protein transport</keyword>
<comment type="similarity">
    <text evidence="2">Belongs to the nucleoporin Nup133 family.</text>
</comment>